<proteinExistence type="predicted"/>
<accession>A0A1R4I3H8</accession>
<reference evidence="1 2" key="1">
    <citation type="submission" date="2017-02" db="EMBL/GenBank/DDBJ databases">
        <authorList>
            <person name="Dridi B."/>
        </authorList>
    </citation>
    <scope>NUCLEOTIDE SEQUENCE [LARGE SCALE GENOMIC DNA]</scope>
    <source>
        <strain evidence="1 2">JB380</strain>
    </source>
</reference>
<dbReference type="AlphaFoldDB" id="A0A1R4I3H8"/>
<evidence type="ECO:0000313" key="2">
    <source>
        <dbReference type="Proteomes" id="UP000196331"/>
    </source>
</evidence>
<comment type="caution">
    <text evidence="1">The sequence shown here is derived from an EMBL/GenBank/DDBJ whole genome shotgun (WGS) entry which is preliminary data.</text>
</comment>
<dbReference type="Proteomes" id="UP000196331">
    <property type="component" value="Unassembled WGS sequence"/>
</dbReference>
<dbReference type="EMBL" id="FUKM01000057">
    <property type="protein sequence ID" value="SJN14289.1"/>
    <property type="molecule type" value="Genomic_DNA"/>
</dbReference>
<protein>
    <submittedName>
        <fullName evidence="1">Uncharacterized protein</fullName>
    </submittedName>
</protein>
<organism evidence="1 2">
    <name type="scientific">Halomonas citrativorans</name>
    <dbReference type="NCBI Taxonomy" id="2742612"/>
    <lineage>
        <taxon>Bacteria</taxon>
        <taxon>Pseudomonadati</taxon>
        <taxon>Pseudomonadota</taxon>
        <taxon>Gammaproteobacteria</taxon>
        <taxon>Oceanospirillales</taxon>
        <taxon>Halomonadaceae</taxon>
        <taxon>Halomonas</taxon>
    </lineage>
</organism>
<evidence type="ECO:0000313" key="1">
    <source>
        <dbReference type="EMBL" id="SJN14289.1"/>
    </source>
</evidence>
<name>A0A1R4I3H8_9GAMM</name>
<gene>
    <name evidence="1" type="ORF">CZ787_14400</name>
</gene>
<sequence length="43" mass="4654">MSILIGLAHELIFNAVWSSASSFRTKPKVLCGLSLLTQACFKA</sequence>